<name>A0A080LW03_9PROT</name>
<proteinExistence type="predicted"/>
<organism evidence="1 2">
    <name type="scientific">Candidatus Accumulibacter phosphatis</name>
    <dbReference type="NCBI Taxonomy" id="327160"/>
    <lineage>
        <taxon>Bacteria</taxon>
        <taxon>Pseudomonadati</taxon>
        <taxon>Pseudomonadota</taxon>
        <taxon>Betaproteobacteria</taxon>
        <taxon>Candidatus Accumulibacter</taxon>
    </lineage>
</organism>
<gene>
    <name evidence="1" type="ORF">AW09_001975</name>
</gene>
<reference evidence="1 2" key="1">
    <citation type="submission" date="2014-02" db="EMBL/GenBank/DDBJ databases">
        <title>Expanding our view of genomic diversity in Candidatus Accumulibacter clades.</title>
        <authorList>
            <person name="Skennerton C.T."/>
            <person name="Barr J.J."/>
            <person name="Slater F.R."/>
            <person name="Bond P.L."/>
            <person name="Tyson G.W."/>
        </authorList>
    </citation>
    <scope>NUCLEOTIDE SEQUENCE [LARGE SCALE GENOMIC DNA]</scope>
    <source>
        <strain evidence="2">BA-91</strain>
    </source>
</reference>
<evidence type="ECO:0000313" key="2">
    <source>
        <dbReference type="Proteomes" id="UP000020077"/>
    </source>
</evidence>
<dbReference type="AlphaFoldDB" id="A0A080LW03"/>
<dbReference type="Proteomes" id="UP000020077">
    <property type="component" value="Unassembled WGS sequence"/>
</dbReference>
<protein>
    <submittedName>
        <fullName evidence="1">Uncharacterized protein</fullName>
    </submittedName>
</protein>
<accession>A0A080LW03</accession>
<sequence length="191" mass="20934">MPASSAAAMRTRSVSRGAFMVSFSMQLTKIRPSPRFASMVLPTCIWVASASCPRSKRTIDLSVLATLNLYCLSLSLTNLALKRRSATVLIMASEICPMPPSRAASSASSAVEISTPMPPITIGTSSLLPNCRRKSSTLFMRVLPNGHETQARHYRSSTASMARCSKRNRDQHRYARRMITLPPCTQEACHV</sequence>
<evidence type="ECO:0000313" key="1">
    <source>
        <dbReference type="EMBL" id="KFB72821.1"/>
    </source>
</evidence>
<dbReference type="EMBL" id="JDVG02000333">
    <property type="protein sequence ID" value="KFB72821.1"/>
    <property type="molecule type" value="Genomic_DNA"/>
</dbReference>
<comment type="caution">
    <text evidence="1">The sequence shown here is derived from an EMBL/GenBank/DDBJ whole genome shotgun (WGS) entry which is preliminary data.</text>
</comment>